<sequence length="379" mass="41850">MYQGFYVWDSLILAKQIIFVPSLPGHSRSPQMATATAMAVAPTLHFNPLHKPSPSPLPSSPLPLRRHGFDAAMRKSTRPRRRDRPLPLIVPYSFRNSNPKEGQEEEEEEEEEEEYSVLTSLRTEHNEIVIVDTPKSRVLLLDSTHNIHSIFNKGQKWTGSYWDDFATLPAIVPKGPIAILGLGGGTAAQLLLEIWPSVHLEGWEIDQILIDKARYYFGLADLEKGTKDGGFLSVHIGDALSPSAIIPGGFAGILVDLFSDGKVLPQLQEVATWLELEKRLSPNGRIMVNCAGAHVERSTLGGESINTKLSSNGSWIQNSTIKTLCKAFPGNLSWKRMAEDESENYLALTGPLPDLNAWSAAVPSQLSSNVKQWRPCELA</sequence>
<dbReference type="PANTHER" id="PTHR12176">
    <property type="entry name" value="SAM-DEPENDENT METHYLTRANSFERASE SUPERFAMILY PROTEIN"/>
    <property type="match status" value="1"/>
</dbReference>
<evidence type="ECO:0000256" key="3">
    <source>
        <dbReference type="ARBA" id="ARBA00022679"/>
    </source>
</evidence>
<evidence type="ECO:0000256" key="1">
    <source>
        <dbReference type="ARBA" id="ARBA00008361"/>
    </source>
</evidence>
<evidence type="ECO:0000313" key="5">
    <source>
        <dbReference type="EMBL" id="KAK1272887.1"/>
    </source>
</evidence>
<comment type="similarity">
    <text evidence="1">Belongs to the methyltransferase superfamily.</text>
</comment>
<comment type="caution">
    <text evidence="5">The sequence shown here is derived from an EMBL/GenBank/DDBJ whole genome shotgun (WGS) entry which is preliminary data.</text>
</comment>
<evidence type="ECO:0000313" key="6">
    <source>
        <dbReference type="Proteomes" id="UP001179952"/>
    </source>
</evidence>
<dbReference type="GO" id="GO:0032259">
    <property type="term" value="P:methylation"/>
    <property type="evidence" value="ECO:0007669"/>
    <property type="project" value="UniProtKB-KW"/>
</dbReference>
<name>A0AAV9B9V8_ACOGR</name>
<keyword evidence="2" id="KW-0489">Methyltransferase</keyword>
<feature type="compositionally biased region" description="Acidic residues" evidence="4">
    <location>
        <begin position="103"/>
        <end position="114"/>
    </location>
</feature>
<dbReference type="GO" id="GO:0008168">
    <property type="term" value="F:methyltransferase activity"/>
    <property type="evidence" value="ECO:0007669"/>
    <property type="project" value="UniProtKB-KW"/>
</dbReference>
<keyword evidence="3" id="KW-0808">Transferase</keyword>
<dbReference type="FunFam" id="3.40.50.150:FF:000236">
    <property type="entry name" value="S-adenosyl-L-methionine-dependent methyltransferases superfamily protein"/>
    <property type="match status" value="1"/>
</dbReference>
<evidence type="ECO:0000256" key="2">
    <source>
        <dbReference type="ARBA" id="ARBA00022603"/>
    </source>
</evidence>
<reference evidence="5" key="2">
    <citation type="submission" date="2023-06" db="EMBL/GenBank/DDBJ databases">
        <authorList>
            <person name="Ma L."/>
            <person name="Liu K.-W."/>
            <person name="Li Z."/>
            <person name="Hsiao Y.-Y."/>
            <person name="Qi Y."/>
            <person name="Fu T."/>
            <person name="Tang G."/>
            <person name="Zhang D."/>
            <person name="Sun W.-H."/>
            <person name="Liu D.-K."/>
            <person name="Li Y."/>
            <person name="Chen G.-Z."/>
            <person name="Liu X.-D."/>
            <person name="Liao X.-Y."/>
            <person name="Jiang Y.-T."/>
            <person name="Yu X."/>
            <person name="Hao Y."/>
            <person name="Huang J."/>
            <person name="Zhao X.-W."/>
            <person name="Ke S."/>
            <person name="Chen Y.-Y."/>
            <person name="Wu W.-L."/>
            <person name="Hsu J.-L."/>
            <person name="Lin Y.-F."/>
            <person name="Huang M.-D."/>
            <person name="Li C.-Y."/>
            <person name="Huang L."/>
            <person name="Wang Z.-W."/>
            <person name="Zhao X."/>
            <person name="Zhong W.-Y."/>
            <person name="Peng D.-H."/>
            <person name="Ahmad S."/>
            <person name="Lan S."/>
            <person name="Zhang J.-S."/>
            <person name="Tsai W.-C."/>
            <person name="Van De Peer Y."/>
            <person name="Liu Z.-J."/>
        </authorList>
    </citation>
    <scope>NUCLEOTIDE SEQUENCE</scope>
    <source>
        <strain evidence="5">SCP</strain>
        <tissue evidence="5">Leaves</tissue>
    </source>
</reference>
<dbReference type="CDD" id="cd02440">
    <property type="entry name" value="AdoMet_MTases"/>
    <property type="match status" value="1"/>
</dbReference>
<feature type="region of interest" description="Disordered" evidence="4">
    <location>
        <begin position="46"/>
        <end position="66"/>
    </location>
</feature>
<dbReference type="InterPro" id="IPR051419">
    <property type="entry name" value="Lys/N-term_MeTrsfase_sf"/>
</dbReference>
<proteinExistence type="inferred from homology"/>
<dbReference type="InterPro" id="IPR029063">
    <property type="entry name" value="SAM-dependent_MTases_sf"/>
</dbReference>
<dbReference type="SUPFAM" id="SSF53335">
    <property type="entry name" value="S-adenosyl-L-methionine-dependent methyltransferases"/>
    <property type="match status" value="1"/>
</dbReference>
<dbReference type="EMBL" id="JAUJYN010000004">
    <property type="protein sequence ID" value="KAK1272887.1"/>
    <property type="molecule type" value="Genomic_DNA"/>
</dbReference>
<feature type="region of interest" description="Disordered" evidence="4">
    <location>
        <begin position="90"/>
        <end position="114"/>
    </location>
</feature>
<organism evidence="5 6">
    <name type="scientific">Acorus gramineus</name>
    <name type="common">Dwarf sweet flag</name>
    <dbReference type="NCBI Taxonomy" id="55184"/>
    <lineage>
        <taxon>Eukaryota</taxon>
        <taxon>Viridiplantae</taxon>
        <taxon>Streptophyta</taxon>
        <taxon>Embryophyta</taxon>
        <taxon>Tracheophyta</taxon>
        <taxon>Spermatophyta</taxon>
        <taxon>Magnoliopsida</taxon>
        <taxon>Liliopsida</taxon>
        <taxon>Acoraceae</taxon>
        <taxon>Acorus</taxon>
    </lineage>
</organism>
<dbReference type="AlphaFoldDB" id="A0AAV9B9V8"/>
<dbReference type="Gene3D" id="3.40.50.150">
    <property type="entry name" value="Vaccinia Virus protein VP39"/>
    <property type="match status" value="1"/>
</dbReference>
<protein>
    <submittedName>
        <fullName evidence="5">Uncharacterized protein</fullName>
    </submittedName>
</protein>
<dbReference type="PANTHER" id="PTHR12176:SF76">
    <property type="entry name" value="S-ADENOSYL-L-METHIONINE-DEPENDENT METHYLTRANSFERASES SUPERFAMILY PROTEIN"/>
    <property type="match status" value="1"/>
</dbReference>
<keyword evidence="6" id="KW-1185">Reference proteome</keyword>
<evidence type="ECO:0000256" key="4">
    <source>
        <dbReference type="SAM" id="MobiDB-lite"/>
    </source>
</evidence>
<gene>
    <name evidence="5" type="ORF">QJS04_geneDACA013187</name>
</gene>
<reference evidence="5" key="1">
    <citation type="journal article" date="2023" name="Nat. Commun.">
        <title>Diploid and tetraploid genomes of Acorus and the evolution of monocots.</title>
        <authorList>
            <person name="Ma L."/>
            <person name="Liu K.W."/>
            <person name="Li Z."/>
            <person name="Hsiao Y.Y."/>
            <person name="Qi Y."/>
            <person name="Fu T."/>
            <person name="Tang G.D."/>
            <person name="Zhang D."/>
            <person name="Sun W.H."/>
            <person name="Liu D.K."/>
            <person name="Li Y."/>
            <person name="Chen G.Z."/>
            <person name="Liu X.D."/>
            <person name="Liao X.Y."/>
            <person name="Jiang Y.T."/>
            <person name="Yu X."/>
            <person name="Hao Y."/>
            <person name="Huang J."/>
            <person name="Zhao X.W."/>
            <person name="Ke S."/>
            <person name="Chen Y.Y."/>
            <person name="Wu W.L."/>
            <person name="Hsu J.L."/>
            <person name="Lin Y.F."/>
            <person name="Huang M.D."/>
            <person name="Li C.Y."/>
            <person name="Huang L."/>
            <person name="Wang Z.W."/>
            <person name="Zhao X."/>
            <person name="Zhong W.Y."/>
            <person name="Peng D.H."/>
            <person name="Ahmad S."/>
            <person name="Lan S."/>
            <person name="Zhang J.S."/>
            <person name="Tsai W.C."/>
            <person name="Van de Peer Y."/>
            <person name="Liu Z.J."/>
        </authorList>
    </citation>
    <scope>NUCLEOTIDE SEQUENCE</scope>
    <source>
        <strain evidence="5">SCP</strain>
    </source>
</reference>
<accession>A0AAV9B9V8</accession>
<dbReference type="Proteomes" id="UP001179952">
    <property type="component" value="Unassembled WGS sequence"/>
</dbReference>
<feature type="compositionally biased region" description="Pro residues" evidence="4">
    <location>
        <begin position="51"/>
        <end position="61"/>
    </location>
</feature>